<keyword evidence="1" id="KW-0732">Signal</keyword>
<sequence length="309" mass="34992">MKKFILLFTIVLVAAQIQAQDTTSVKVLKKNIVTVNEEPNKTEVSIMNDKINIQDNNFSDTTTIRVGRRNIEIIEGGSKTYVNMTKAIDSDDNECTWRRYKKKFNGHWSGFEIGVNGFYDTNYSMYDDPTNEFMDLNQSASLEVNLNFVEYNITLVPQRLGIVSGFGLQYNNYKFDNPVTIDKGDDGIIEWLPVDDSNFKKSKLTVSYLTLPIMLEWQIPVNDHSNYFFISGGMVGGLNLGSHTKIKANSSKSKDKGSFNINPFKYSVIGRIGLRDFSVYATYSLSDLFKDNKGPELTPFTIGICLVNF</sequence>
<dbReference type="AlphaFoldDB" id="A0A419W9W9"/>
<name>A0A419W9W9_9BACT</name>
<comment type="caution">
    <text evidence="3">The sequence shown here is derived from an EMBL/GenBank/DDBJ whole genome shotgun (WGS) entry which is preliminary data.</text>
</comment>
<protein>
    <submittedName>
        <fullName evidence="3">Outer membrane protein with beta-barrel domain</fullName>
    </submittedName>
</protein>
<accession>A0A419W9W9</accession>
<evidence type="ECO:0000313" key="4">
    <source>
        <dbReference type="Proteomes" id="UP000283387"/>
    </source>
</evidence>
<feature type="chain" id="PRO_5019579450" evidence="1">
    <location>
        <begin position="20"/>
        <end position="309"/>
    </location>
</feature>
<gene>
    <name evidence="3" type="ORF">BC643_2610</name>
</gene>
<feature type="domain" description="Outer membrane protein beta-barrel" evidence="2">
    <location>
        <begin position="110"/>
        <end position="289"/>
    </location>
</feature>
<dbReference type="EMBL" id="RAPN01000001">
    <property type="protein sequence ID" value="RKD92239.1"/>
    <property type="molecule type" value="Genomic_DNA"/>
</dbReference>
<evidence type="ECO:0000256" key="1">
    <source>
        <dbReference type="SAM" id="SignalP"/>
    </source>
</evidence>
<dbReference type="Proteomes" id="UP000283387">
    <property type="component" value="Unassembled WGS sequence"/>
</dbReference>
<organism evidence="3 4">
    <name type="scientific">Mangrovibacterium diazotrophicum</name>
    <dbReference type="NCBI Taxonomy" id="1261403"/>
    <lineage>
        <taxon>Bacteria</taxon>
        <taxon>Pseudomonadati</taxon>
        <taxon>Bacteroidota</taxon>
        <taxon>Bacteroidia</taxon>
        <taxon>Marinilabiliales</taxon>
        <taxon>Prolixibacteraceae</taxon>
        <taxon>Mangrovibacterium</taxon>
    </lineage>
</organism>
<dbReference type="RefSeq" id="WP_120273469.1">
    <property type="nucleotide sequence ID" value="NZ_RAPN01000001.1"/>
</dbReference>
<feature type="signal peptide" evidence="1">
    <location>
        <begin position="1"/>
        <end position="19"/>
    </location>
</feature>
<reference evidence="3 4" key="1">
    <citation type="submission" date="2018-09" db="EMBL/GenBank/DDBJ databases">
        <title>Genomic Encyclopedia of Archaeal and Bacterial Type Strains, Phase II (KMG-II): from individual species to whole genera.</title>
        <authorList>
            <person name="Goeker M."/>
        </authorList>
    </citation>
    <scope>NUCLEOTIDE SEQUENCE [LARGE SCALE GENOMIC DNA]</scope>
    <source>
        <strain evidence="3 4">DSM 27148</strain>
    </source>
</reference>
<dbReference type="OrthoDB" id="1117977at2"/>
<dbReference type="InterPro" id="IPR025665">
    <property type="entry name" value="Beta-barrel_OMP_2"/>
</dbReference>
<keyword evidence="4" id="KW-1185">Reference proteome</keyword>
<evidence type="ECO:0000259" key="2">
    <source>
        <dbReference type="Pfam" id="PF13568"/>
    </source>
</evidence>
<evidence type="ECO:0000313" key="3">
    <source>
        <dbReference type="EMBL" id="RKD92239.1"/>
    </source>
</evidence>
<dbReference type="Pfam" id="PF13568">
    <property type="entry name" value="OMP_b-brl_2"/>
    <property type="match status" value="1"/>
</dbReference>
<proteinExistence type="predicted"/>